<feature type="non-terminal residue" evidence="2">
    <location>
        <position position="1"/>
    </location>
</feature>
<evidence type="ECO:0000313" key="3">
    <source>
        <dbReference type="Proteomes" id="UP001432322"/>
    </source>
</evidence>
<comment type="caution">
    <text evidence="2">The sequence shown here is derived from an EMBL/GenBank/DDBJ whole genome shotgun (WGS) entry which is preliminary data.</text>
</comment>
<sequence>ATPSTKSSPVLARPPVFKSSASPKPHAFTLWKEFASTPDTARHNFMLRIAENVRELKAELASFNRGADRAAELDRKLAFLQMKLATAYEQFNLHHALAQSAEEIDELFGVDISARTRCVEGVRLPPAAEAHVAAALREWHTRIADTPWSKQVGATLSEEAELMARRDQLRVNIEKKKRQLEAISKLKTDDRLPRCINREDAEKLLADEMEKVNINSEQDNEDLKSEISTPPVSPTPSPDRDSWSECEQSDEFLDSI</sequence>
<feature type="region of interest" description="Disordered" evidence="1">
    <location>
        <begin position="213"/>
        <end position="256"/>
    </location>
</feature>
<accession>A0AAV5VMY9</accession>
<keyword evidence="3" id="KW-1185">Reference proteome</keyword>
<protein>
    <submittedName>
        <fullName evidence="2">Uncharacterized protein</fullName>
    </submittedName>
</protein>
<reference evidence="2" key="1">
    <citation type="submission" date="2023-10" db="EMBL/GenBank/DDBJ databases">
        <title>Genome assembly of Pristionchus species.</title>
        <authorList>
            <person name="Yoshida K."/>
            <person name="Sommer R.J."/>
        </authorList>
    </citation>
    <scope>NUCLEOTIDE SEQUENCE</scope>
    <source>
        <strain evidence="2">RS5133</strain>
    </source>
</reference>
<evidence type="ECO:0000313" key="2">
    <source>
        <dbReference type="EMBL" id="GMT20899.1"/>
    </source>
</evidence>
<name>A0AAV5VMY9_9BILA</name>
<gene>
    <name evidence="2" type="ORF">PFISCL1PPCAC_12196</name>
</gene>
<organism evidence="2 3">
    <name type="scientific">Pristionchus fissidentatus</name>
    <dbReference type="NCBI Taxonomy" id="1538716"/>
    <lineage>
        <taxon>Eukaryota</taxon>
        <taxon>Metazoa</taxon>
        <taxon>Ecdysozoa</taxon>
        <taxon>Nematoda</taxon>
        <taxon>Chromadorea</taxon>
        <taxon>Rhabditida</taxon>
        <taxon>Rhabditina</taxon>
        <taxon>Diplogasteromorpha</taxon>
        <taxon>Diplogasteroidea</taxon>
        <taxon>Neodiplogasteridae</taxon>
        <taxon>Pristionchus</taxon>
    </lineage>
</organism>
<evidence type="ECO:0000256" key="1">
    <source>
        <dbReference type="SAM" id="MobiDB-lite"/>
    </source>
</evidence>
<dbReference type="Proteomes" id="UP001432322">
    <property type="component" value="Unassembled WGS sequence"/>
</dbReference>
<dbReference type="EMBL" id="BTSY01000003">
    <property type="protein sequence ID" value="GMT20899.1"/>
    <property type="molecule type" value="Genomic_DNA"/>
</dbReference>
<proteinExistence type="predicted"/>
<feature type="compositionally biased region" description="Acidic residues" evidence="1">
    <location>
        <begin position="247"/>
        <end position="256"/>
    </location>
</feature>
<dbReference type="AlphaFoldDB" id="A0AAV5VMY9"/>